<dbReference type="GO" id="GO:0009867">
    <property type="term" value="P:jasmonic acid mediated signaling pathway"/>
    <property type="evidence" value="ECO:0007669"/>
    <property type="project" value="UniProtKB-ARBA"/>
</dbReference>
<dbReference type="InterPro" id="IPR036296">
    <property type="entry name" value="SKP1-like_dim_sf"/>
</dbReference>
<comment type="function">
    <text evidence="4">Involved in ubiquitination and subsequent proteasomal degradation of target proteins. Together with CUL1, RBX1 and a F-box protein, it forms a SCF E3 ubiquitin ligase complex. The functional specificity of this complex depends on the type of F-box protein. In the SCF complex, it serves as an adapter that links the F-box protein to CUL1.</text>
</comment>
<keyword evidence="7" id="KW-1185">Reference proteome</keyword>
<evidence type="ECO:0000259" key="5">
    <source>
        <dbReference type="Pfam" id="PF03931"/>
    </source>
</evidence>
<dbReference type="SUPFAM" id="SSF54695">
    <property type="entry name" value="POZ domain"/>
    <property type="match status" value="1"/>
</dbReference>
<evidence type="ECO:0000313" key="7">
    <source>
        <dbReference type="Proteomes" id="UP001327560"/>
    </source>
</evidence>
<protein>
    <recommendedName>
        <fullName evidence="4">SKP1-like protein</fullName>
    </recommendedName>
</protein>
<keyword evidence="3 4" id="KW-0833">Ubl conjugation pathway</keyword>
<dbReference type="SMART" id="SM00512">
    <property type="entry name" value="Skp1"/>
    <property type="match status" value="1"/>
</dbReference>
<evidence type="ECO:0000256" key="1">
    <source>
        <dbReference type="ARBA" id="ARBA00004906"/>
    </source>
</evidence>
<sequence length="144" mass="16054">MASSSTGSGRRTMVMLRCSDGKEFFVDAAFLTPSPMIKSMIGDSGPQDSILVTLPNVNGVTLEEILRFLKKHAEFADRTTEADAEELKMWDDKFLEDVDMDTLYNLLGASIIMEMKELTDLCVEKAADMMRGEADRRRFASPST</sequence>
<proteinExistence type="inferred from homology"/>
<dbReference type="SUPFAM" id="SSF81382">
    <property type="entry name" value="Skp1 dimerisation domain-like"/>
    <property type="match status" value="1"/>
</dbReference>
<accession>A0AAQ3L237</accession>
<dbReference type="InterPro" id="IPR016073">
    <property type="entry name" value="Skp1_comp_POZ"/>
</dbReference>
<dbReference type="Proteomes" id="UP001327560">
    <property type="component" value="Chromosome 9"/>
</dbReference>
<comment type="subunit">
    <text evidence="4">Part of a SCF (SKP1-cullin-F-box) protein ligase complex.</text>
</comment>
<evidence type="ECO:0000313" key="6">
    <source>
        <dbReference type="EMBL" id="WOL19353.1"/>
    </source>
</evidence>
<dbReference type="InterPro" id="IPR016897">
    <property type="entry name" value="SKP1"/>
</dbReference>
<name>A0AAQ3L237_9LILI</name>
<comment type="similarity">
    <text evidence="2 4">Belongs to the SKP1 family.</text>
</comment>
<evidence type="ECO:0000256" key="3">
    <source>
        <dbReference type="ARBA" id="ARBA00022786"/>
    </source>
</evidence>
<dbReference type="GO" id="GO:0016567">
    <property type="term" value="P:protein ubiquitination"/>
    <property type="evidence" value="ECO:0007669"/>
    <property type="project" value="UniProtKB-UniRule"/>
</dbReference>
<organism evidence="6 7">
    <name type="scientific">Canna indica</name>
    <name type="common">Indian-shot</name>
    <dbReference type="NCBI Taxonomy" id="4628"/>
    <lineage>
        <taxon>Eukaryota</taxon>
        <taxon>Viridiplantae</taxon>
        <taxon>Streptophyta</taxon>
        <taxon>Embryophyta</taxon>
        <taxon>Tracheophyta</taxon>
        <taxon>Spermatophyta</taxon>
        <taxon>Magnoliopsida</taxon>
        <taxon>Liliopsida</taxon>
        <taxon>Zingiberales</taxon>
        <taxon>Cannaceae</taxon>
        <taxon>Canna</taxon>
    </lineage>
</organism>
<evidence type="ECO:0000256" key="4">
    <source>
        <dbReference type="PIRNR" id="PIRNR028729"/>
    </source>
</evidence>
<dbReference type="PIRSF" id="PIRSF028729">
    <property type="entry name" value="E3_ubiquit_lig_SCF_Skp"/>
    <property type="match status" value="1"/>
</dbReference>
<dbReference type="Pfam" id="PF03931">
    <property type="entry name" value="Skp1_POZ"/>
    <property type="match status" value="1"/>
</dbReference>
<feature type="domain" description="SKP1 component POZ" evidence="5">
    <location>
        <begin position="13"/>
        <end position="73"/>
    </location>
</feature>
<evidence type="ECO:0000256" key="2">
    <source>
        <dbReference type="ARBA" id="ARBA00009993"/>
    </source>
</evidence>
<comment type="pathway">
    <text evidence="1 4">Protein modification; protein ubiquitination.</text>
</comment>
<dbReference type="EMBL" id="CP136898">
    <property type="protein sequence ID" value="WOL19353.1"/>
    <property type="molecule type" value="Genomic_DNA"/>
</dbReference>
<reference evidence="6 7" key="1">
    <citation type="submission" date="2023-10" db="EMBL/GenBank/DDBJ databases">
        <title>Chromosome-scale genome assembly provides insights into flower coloration mechanisms of Canna indica.</title>
        <authorList>
            <person name="Li C."/>
        </authorList>
    </citation>
    <scope>NUCLEOTIDE SEQUENCE [LARGE SCALE GENOMIC DNA]</scope>
    <source>
        <tissue evidence="6">Flower</tissue>
    </source>
</reference>
<gene>
    <name evidence="6" type="ORF">Cni_G28151</name>
</gene>
<dbReference type="GO" id="GO:0006511">
    <property type="term" value="P:ubiquitin-dependent protein catabolic process"/>
    <property type="evidence" value="ECO:0007669"/>
    <property type="project" value="InterPro"/>
</dbReference>
<dbReference type="PANTHER" id="PTHR11165">
    <property type="entry name" value="SKP1"/>
    <property type="match status" value="1"/>
</dbReference>
<dbReference type="InterPro" id="IPR011333">
    <property type="entry name" value="SKP1/BTB/POZ_sf"/>
</dbReference>
<dbReference type="InterPro" id="IPR001232">
    <property type="entry name" value="SKP1-like"/>
</dbReference>
<dbReference type="Gene3D" id="3.30.710.10">
    <property type="entry name" value="Potassium Channel Kv1.1, Chain A"/>
    <property type="match status" value="1"/>
</dbReference>
<dbReference type="AlphaFoldDB" id="A0AAQ3L237"/>